<comment type="cofactor">
    <cofactor evidence="7 8">
        <name>FMNH2</name>
        <dbReference type="ChEBI" id="CHEBI:57618"/>
    </cofactor>
    <text evidence="7 8">Reduced FMN (FMNH(2)).</text>
</comment>
<protein>
    <recommendedName>
        <fullName evidence="3 7">Chorismate synthase</fullName>
        <shortName evidence="7">CS</shortName>
        <ecNumber evidence="3 7">4.2.3.5</ecNumber>
    </recommendedName>
    <alternativeName>
        <fullName evidence="7">5-enolpyruvylshikimate-3-phosphate phospholyase</fullName>
    </alternativeName>
</protein>
<keyword evidence="10" id="KW-1185">Reference proteome</keyword>
<dbReference type="NCBIfam" id="TIGR00033">
    <property type="entry name" value="aroC"/>
    <property type="match status" value="1"/>
</dbReference>
<dbReference type="InterPro" id="IPR000453">
    <property type="entry name" value="Chorismate_synth"/>
</dbReference>
<keyword evidence="4 7" id="KW-0028">Amino-acid biosynthesis</keyword>
<gene>
    <name evidence="7 9" type="primary">aroC</name>
    <name evidence="9" type="ORF">FHY64_11330</name>
</gene>
<evidence type="ECO:0000313" key="10">
    <source>
        <dbReference type="Proteomes" id="UP000314011"/>
    </source>
</evidence>
<feature type="binding site" evidence="7">
    <location>
        <begin position="242"/>
        <end position="243"/>
    </location>
    <ligand>
        <name>FMN</name>
        <dbReference type="ChEBI" id="CHEBI:58210"/>
    </ligand>
</feature>
<keyword evidence="7" id="KW-0285">Flavoprotein</keyword>
<dbReference type="EMBL" id="VFFF01000001">
    <property type="protein sequence ID" value="TNY33820.1"/>
    <property type="molecule type" value="Genomic_DNA"/>
</dbReference>
<keyword evidence="7" id="KW-0521">NADP</keyword>
<dbReference type="Proteomes" id="UP000314011">
    <property type="component" value="Unassembled WGS sequence"/>
</dbReference>
<dbReference type="HAMAP" id="MF_00300">
    <property type="entry name" value="Chorismate_synth"/>
    <property type="match status" value="1"/>
</dbReference>
<feature type="binding site" evidence="7">
    <location>
        <begin position="301"/>
        <end position="305"/>
    </location>
    <ligand>
        <name>FMN</name>
        <dbReference type="ChEBI" id="CHEBI:58210"/>
    </ligand>
</feature>
<comment type="pathway">
    <text evidence="1 7 8">Metabolic intermediate biosynthesis; chorismate biosynthesis; chorismate from D-erythrose 4-phosphate and phosphoenolpyruvate: step 7/7.</text>
</comment>
<dbReference type="EC" id="4.2.3.5" evidence="3 7"/>
<dbReference type="PANTHER" id="PTHR21085">
    <property type="entry name" value="CHORISMATE SYNTHASE"/>
    <property type="match status" value="1"/>
</dbReference>
<comment type="similarity">
    <text evidence="2 7 8">Belongs to the chorismate synthase family.</text>
</comment>
<keyword evidence="5 7" id="KW-0057">Aromatic amino acid biosynthesis</keyword>
<feature type="binding site" evidence="7">
    <location>
        <position position="54"/>
    </location>
    <ligand>
        <name>NADP(+)</name>
        <dbReference type="ChEBI" id="CHEBI:58349"/>
    </ligand>
</feature>
<organism evidence="9 10">
    <name type="scientific">Pelagovum pacificum</name>
    <dbReference type="NCBI Taxonomy" id="2588711"/>
    <lineage>
        <taxon>Bacteria</taxon>
        <taxon>Pseudomonadati</taxon>
        <taxon>Pseudomonadota</taxon>
        <taxon>Alphaproteobacteria</taxon>
        <taxon>Rhodobacterales</taxon>
        <taxon>Paracoccaceae</taxon>
        <taxon>Pelagovum</taxon>
    </lineage>
</organism>
<dbReference type="GO" id="GO:0008652">
    <property type="term" value="P:amino acid biosynthetic process"/>
    <property type="evidence" value="ECO:0007669"/>
    <property type="project" value="UniProtKB-KW"/>
</dbReference>
<evidence type="ECO:0000256" key="4">
    <source>
        <dbReference type="ARBA" id="ARBA00022605"/>
    </source>
</evidence>
<evidence type="ECO:0000256" key="2">
    <source>
        <dbReference type="ARBA" id="ARBA00008014"/>
    </source>
</evidence>
<evidence type="ECO:0000313" key="9">
    <source>
        <dbReference type="EMBL" id="TNY33820.1"/>
    </source>
</evidence>
<dbReference type="PROSITE" id="PS00789">
    <property type="entry name" value="CHORISMATE_SYNTHASE_3"/>
    <property type="match status" value="1"/>
</dbReference>
<evidence type="ECO:0000256" key="3">
    <source>
        <dbReference type="ARBA" id="ARBA00013036"/>
    </source>
</evidence>
<evidence type="ECO:0000256" key="5">
    <source>
        <dbReference type="ARBA" id="ARBA00023141"/>
    </source>
</evidence>
<feature type="binding site" evidence="7">
    <location>
        <position position="48"/>
    </location>
    <ligand>
        <name>NADP(+)</name>
        <dbReference type="ChEBI" id="CHEBI:58349"/>
    </ligand>
</feature>
<dbReference type="GO" id="GO:0004107">
    <property type="term" value="F:chorismate synthase activity"/>
    <property type="evidence" value="ECO:0007669"/>
    <property type="project" value="UniProtKB-UniRule"/>
</dbReference>
<sequence length="369" mass="39722">MSLNSYGHLFRVTTWGESHGPALGATVDGCPPNVPLSETDIQFWLDRRRPGRSKHTTQRQEPDSVEILSGVFEGRTTGTPIQLMIRNTDQRSKDYGEIAETFRPGHADITYWQKYGIRDYRGGGRSSARETAARVAAGGVARQALKQLAPEVEIFGYMVQMGPKVIDRNRFDRAEIENNDFWCPDAGVVGEWADFLDHLRRKDHNSVGAMIEVVVRGAPAGLGAPVYGKLDTDLAAAAMSINAVKGVEIGEGMAAAALTGRENADEITMGENGPEYSTNHAGGILGGISTGQDIVLRFAVKPTSSILSPRQSIRKDGTPIEVVTKGRHDPCVGIRAVPVGEAMVAAVILDHILLDRGQTGGIRGKIGPS</sequence>
<dbReference type="NCBIfam" id="NF003793">
    <property type="entry name" value="PRK05382.1"/>
    <property type="match status" value="1"/>
</dbReference>
<dbReference type="PROSITE" id="PS00787">
    <property type="entry name" value="CHORISMATE_SYNTHASE_1"/>
    <property type="match status" value="1"/>
</dbReference>
<feature type="binding site" evidence="7">
    <location>
        <begin position="125"/>
        <end position="127"/>
    </location>
    <ligand>
        <name>FMN</name>
        <dbReference type="ChEBI" id="CHEBI:58210"/>
    </ligand>
</feature>
<dbReference type="PANTHER" id="PTHR21085:SF0">
    <property type="entry name" value="CHORISMATE SYNTHASE"/>
    <property type="match status" value="1"/>
</dbReference>
<keyword evidence="7" id="KW-0274">FAD</keyword>
<dbReference type="GO" id="GO:0010181">
    <property type="term" value="F:FMN binding"/>
    <property type="evidence" value="ECO:0007669"/>
    <property type="project" value="TreeGrafter"/>
</dbReference>
<evidence type="ECO:0000256" key="7">
    <source>
        <dbReference type="HAMAP-Rule" id="MF_00300"/>
    </source>
</evidence>
<keyword evidence="7" id="KW-0288">FMN</keyword>
<dbReference type="UniPathway" id="UPA00053">
    <property type="reaction ID" value="UER00090"/>
</dbReference>
<proteinExistence type="inferred from homology"/>
<dbReference type="RefSeq" id="WP_140194578.1">
    <property type="nucleotide sequence ID" value="NZ_CP065915.1"/>
</dbReference>
<accession>A0A5C5GGX0</accession>
<feature type="binding site" evidence="7">
    <location>
        <position position="286"/>
    </location>
    <ligand>
        <name>FMN</name>
        <dbReference type="ChEBI" id="CHEBI:58210"/>
    </ligand>
</feature>
<evidence type="ECO:0000256" key="6">
    <source>
        <dbReference type="ARBA" id="ARBA00023239"/>
    </source>
</evidence>
<dbReference type="GO" id="GO:0005829">
    <property type="term" value="C:cytosol"/>
    <property type="evidence" value="ECO:0007669"/>
    <property type="project" value="TreeGrafter"/>
</dbReference>
<dbReference type="GO" id="GO:0009073">
    <property type="term" value="P:aromatic amino acid family biosynthetic process"/>
    <property type="evidence" value="ECO:0007669"/>
    <property type="project" value="UniProtKB-KW"/>
</dbReference>
<comment type="subunit">
    <text evidence="7">Homotetramer.</text>
</comment>
<dbReference type="Pfam" id="PF01264">
    <property type="entry name" value="Chorismate_synt"/>
    <property type="match status" value="1"/>
</dbReference>
<name>A0A5C5GGX0_9RHOB</name>
<dbReference type="CDD" id="cd07304">
    <property type="entry name" value="Chorismate_synthase"/>
    <property type="match status" value="1"/>
</dbReference>
<dbReference type="GO" id="GO:0009423">
    <property type="term" value="P:chorismate biosynthetic process"/>
    <property type="evidence" value="ECO:0007669"/>
    <property type="project" value="UniProtKB-UniRule"/>
</dbReference>
<dbReference type="InterPro" id="IPR020541">
    <property type="entry name" value="Chorismate_synthase_CS"/>
</dbReference>
<dbReference type="SUPFAM" id="SSF103263">
    <property type="entry name" value="Chorismate synthase, AroC"/>
    <property type="match status" value="1"/>
</dbReference>
<dbReference type="InterPro" id="IPR035904">
    <property type="entry name" value="Chorismate_synth_AroC_sf"/>
</dbReference>
<comment type="caution">
    <text evidence="9">The sequence shown here is derived from an EMBL/GenBank/DDBJ whole genome shotgun (WGS) entry which is preliminary data.</text>
</comment>
<comment type="function">
    <text evidence="7">Catalyzes the anti-1,4-elimination of the C-3 phosphate and the C-6 proR hydrogen from 5-enolpyruvylshikimate-3-phosphate (EPSP) to yield chorismate, which is the branch point compound that serves as the starting substrate for the three terminal pathways of aromatic amino acid biosynthesis. This reaction introduces a second double bond into the aromatic ring system.</text>
</comment>
<comment type="catalytic activity">
    <reaction evidence="7 8">
        <text>5-O-(1-carboxyvinyl)-3-phosphoshikimate = chorismate + phosphate</text>
        <dbReference type="Rhea" id="RHEA:21020"/>
        <dbReference type="ChEBI" id="CHEBI:29748"/>
        <dbReference type="ChEBI" id="CHEBI:43474"/>
        <dbReference type="ChEBI" id="CHEBI:57701"/>
        <dbReference type="EC" id="4.2.3.5"/>
    </reaction>
</comment>
<evidence type="ECO:0000256" key="1">
    <source>
        <dbReference type="ARBA" id="ARBA00005044"/>
    </source>
</evidence>
<dbReference type="OrthoDB" id="9771806at2"/>
<dbReference type="PIRSF" id="PIRSF001456">
    <property type="entry name" value="Chorismate_synth"/>
    <property type="match status" value="1"/>
</dbReference>
<keyword evidence="6 7" id="KW-0456">Lyase</keyword>
<feature type="binding site" evidence="7">
    <location>
        <position position="327"/>
    </location>
    <ligand>
        <name>FMN</name>
        <dbReference type="ChEBI" id="CHEBI:58210"/>
    </ligand>
</feature>
<dbReference type="Gene3D" id="3.60.150.10">
    <property type="entry name" value="Chorismate synthase AroC"/>
    <property type="match status" value="1"/>
</dbReference>
<evidence type="ECO:0000256" key="8">
    <source>
        <dbReference type="RuleBase" id="RU000605"/>
    </source>
</evidence>
<dbReference type="AlphaFoldDB" id="A0A5C5GGX0"/>
<reference evidence="9 10" key="1">
    <citation type="submission" date="2019-06" db="EMBL/GenBank/DDBJ databases">
        <title>Genome of new Rhodobacteraceae sp. SM1903.</title>
        <authorList>
            <person name="Ren X."/>
        </authorList>
    </citation>
    <scope>NUCLEOTIDE SEQUENCE [LARGE SCALE GENOMIC DNA]</scope>
    <source>
        <strain evidence="9 10">SM1903</strain>
    </source>
</reference>